<dbReference type="STRING" id="209880.SAMN02910343_00948"/>
<dbReference type="GO" id="GO:0055085">
    <property type="term" value="P:transmembrane transport"/>
    <property type="evidence" value="ECO:0007669"/>
    <property type="project" value="InterPro"/>
</dbReference>
<dbReference type="EMBL" id="FMXA01000010">
    <property type="protein sequence ID" value="SDA50137.1"/>
    <property type="molecule type" value="Genomic_DNA"/>
</dbReference>
<feature type="domain" description="TonB C-terminal" evidence="7">
    <location>
        <begin position="193"/>
        <end position="270"/>
    </location>
</feature>
<dbReference type="Gene3D" id="3.30.1150.10">
    <property type="match status" value="1"/>
</dbReference>
<organism evidence="8 9">
    <name type="scientific">Allisonella histaminiformans</name>
    <dbReference type="NCBI Taxonomy" id="209880"/>
    <lineage>
        <taxon>Bacteria</taxon>
        <taxon>Bacillati</taxon>
        <taxon>Bacillota</taxon>
        <taxon>Negativicutes</taxon>
        <taxon>Veillonellales</taxon>
        <taxon>Veillonellaceae</taxon>
        <taxon>Allisonella</taxon>
    </lineage>
</organism>
<dbReference type="RefSeq" id="WP_091364401.1">
    <property type="nucleotide sequence ID" value="NZ_FMXA01000010.1"/>
</dbReference>
<evidence type="ECO:0000256" key="1">
    <source>
        <dbReference type="ARBA" id="ARBA00004167"/>
    </source>
</evidence>
<evidence type="ECO:0000256" key="2">
    <source>
        <dbReference type="ARBA" id="ARBA00022692"/>
    </source>
</evidence>
<name>A0A1G5VXW5_9FIRM</name>
<sequence>MRGERRRQIAALGAAIGIHLVAAALGGWLLLEHEEQLPPGVVEVAVLGDSGSEKGAASGKTGDTVGAGSHFRDMGQNAGAAVTESAGKASPADSTSWRGEAEKALPEHPVSGEAGASGSSAIGRTVASPSAGHMGSGGHGGAGGQEGPASDRGGGHGGSSGGMGSNFRKNGDGSYTAMSSEGISYRILRDARAEYPDEARDMGYDKPIAVTADILVGLSGKVESVKVLSSAPNLGFREEALRACRQMKFAPIYYNGKNIKMHFKKTIHFIP</sequence>
<dbReference type="Proteomes" id="UP000199689">
    <property type="component" value="Unassembled WGS sequence"/>
</dbReference>
<evidence type="ECO:0000256" key="6">
    <source>
        <dbReference type="SAM" id="Phobius"/>
    </source>
</evidence>
<keyword evidence="9" id="KW-1185">Reference proteome</keyword>
<dbReference type="NCBIfam" id="TIGR01352">
    <property type="entry name" value="tonB_Cterm"/>
    <property type="match status" value="1"/>
</dbReference>
<evidence type="ECO:0000313" key="8">
    <source>
        <dbReference type="EMBL" id="SDA50137.1"/>
    </source>
</evidence>
<feature type="compositionally biased region" description="Gly residues" evidence="5">
    <location>
        <begin position="155"/>
        <end position="164"/>
    </location>
</feature>
<keyword evidence="3 6" id="KW-1133">Transmembrane helix</keyword>
<dbReference type="SUPFAM" id="SSF74653">
    <property type="entry name" value="TolA/TonB C-terminal domain"/>
    <property type="match status" value="1"/>
</dbReference>
<accession>A0A1G5VXW5</accession>
<evidence type="ECO:0000256" key="5">
    <source>
        <dbReference type="SAM" id="MobiDB-lite"/>
    </source>
</evidence>
<comment type="subcellular location">
    <subcellularLocation>
        <location evidence="1">Membrane</location>
        <topology evidence="1">Single-pass membrane protein</topology>
    </subcellularLocation>
</comment>
<proteinExistence type="predicted"/>
<dbReference type="InterPro" id="IPR037682">
    <property type="entry name" value="TonB_C"/>
</dbReference>
<feature type="compositionally biased region" description="Low complexity" evidence="5">
    <location>
        <begin position="111"/>
        <end position="133"/>
    </location>
</feature>
<dbReference type="AlphaFoldDB" id="A0A1G5VXW5"/>
<feature type="transmembrane region" description="Helical" evidence="6">
    <location>
        <begin position="9"/>
        <end position="31"/>
    </location>
</feature>
<evidence type="ECO:0000313" key="9">
    <source>
        <dbReference type="Proteomes" id="UP000199689"/>
    </source>
</evidence>
<evidence type="ECO:0000256" key="4">
    <source>
        <dbReference type="ARBA" id="ARBA00023136"/>
    </source>
</evidence>
<keyword evidence="4 6" id="KW-0472">Membrane</keyword>
<dbReference type="InterPro" id="IPR006260">
    <property type="entry name" value="TonB/TolA_C"/>
</dbReference>
<gene>
    <name evidence="8" type="ORF">SAMN02910343_00948</name>
</gene>
<feature type="region of interest" description="Disordered" evidence="5">
    <location>
        <begin position="51"/>
        <end position="173"/>
    </location>
</feature>
<dbReference type="GeneID" id="87755974"/>
<dbReference type="GO" id="GO:0016020">
    <property type="term" value="C:membrane"/>
    <property type="evidence" value="ECO:0007669"/>
    <property type="project" value="UniProtKB-SubCell"/>
</dbReference>
<evidence type="ECO:0000259" key="7">
    <source>
        <dbReference type="Pfam" id="PF03544"/>
    </source>
</evidence>
<reference evidence="8 9" key="1">
    <citation type="submission" date="2016-10" db="EMBL/GenBank/DDBJ databases">
        <authorList>
            <person name="de Groot N.N."/>
        </authorList>
    </citation>
    <scope>NUCLEOTIDE SEQUENCE [LARGE SCALE GENOMIC DNA]</scope>
    <source>
        <strain evidence="8 9">DSM 15230</strain>
    </source>
</reference>
<keyword evidence="2 6" id="KW-0812">Transmembrane</keyword>
<dbReference type="Pfam" id="PF03544">
    <property type="entry name" value="TonB_C"/>
    <property type="match status" value="1"/>
</dbReference>
<evidence type="ECO:0000256" key="3">
    <source>
        <dbReference type="ARBA" id="ARBA00022989"/>
    </source>
</evidence>
<dbReference type="OrthoDB" id="1665044at2"/>
<feature type="compositionally biased region" description="Gly residues" evidence="5">
    <location>
        <begin position="134"/>
        <end position="146"/>
    </location>
</feature>
<protein>
    <submittedName>
        <fullName evidence="8">TonB protein C-terminal</fullName>
    </submittedName>
</protein>